<sequence>GGRRRLGFPFTLPPLPCVFLSSSAGRREERRTPSPPPTAGPPATARQLLYRIRSPLAPMVGGQKKKVEAVPRPSAPPGGGITGGTRQKTGGGGGGGDGSSNLRTARGRHIRDGDDGDRNHRRGRDCDSQRHQASGERKSRAKQAPGYG</sequence>
<gene>
    <name evidence="2" type="ORF">chiPu_0024691</name>
</gene>
<feature type="region of interest" description="Disordered" evidence="1">
    <location>
        <begin position="1"/>
        <end position="148"/>
    </location>
</feature>
<proteinExistence type="predicted"/>
<comment type="caution">
    <text evidence="2">The sequence shown here is derived from an EMBL/GenBank/DDBJ whole genome shotgun (WGS) entry which is preliminary data.</text>
</comment>
<evidence type="ECO:0000313" key="2">
    <source>
        <dbReference type="EMBL" id="GCC40690.1"/>
    </source>
</evidence>
<accession>A0A401TDE4</accession>
<feature type="compositionally biased region" description="Gly residues" evidence="1">
    <location>
        <begin position="77"/>
        <end position="98"/>
    </location>
</feature>
<evidence type="ECO:0000256" key="1">
    <source>
        <dbReference type="SAM" id="MobiDB-lite"/>
    </source>
</evidence>
<dbReference type="Proteomes" id="UP000287033">
    <property type="component" value="Unassembled WGS sequence"/>
</dbReference>
<name>A0A401TDE4_CHIPU</name>
<dbReference type="AlphaFoldDB" id="A0A401TDE4"/>
<evidence type="ECO:0000313" key="3">
    <source>
        <dbReference type="Proteomes" id="UP000287033"/>
    </source>
</evidence>
<organism evidence="2 3">
    <name type="scientific">Chiloscyllium punctatum</name>
    <name type="common">Brownbanded bambooshark</name>
    <name type="synonym">Hemiscyllium punctatum</name>
    <dbReference type="NCBI Taxonomy" id="137246"/>
    <lineage>
        <taxon>Eukaryota</taxon>
        <taxon>Metazoa</taxon>
        <taxon>Chordata</taxon>
        <taxon>Craniata</taxon>
        <taxon>Vertebrata</taxon>
        <taxon>Chondrichthyes</taxon>
        <taxon>Elasmobranchii</taxon>
        <taxon>Galeomorphii</taxon>
        <taxon>Galeoidea</taxon>
        <taxon>Orectolobiformes</taxon>
        <taxon>Hemiscylliidae</taxon>
        <taxon>Chiloscyllium</taxon>
    </lineage>
</organism>
<dbReference type="EMBL" id="BEZZ01044175">
    <property type="protein sequence ID" value="GCC40690.1"/>
    <property type="molecule type" value="Genomic_DNA"/>
</dbReference>
<reference evidence="2 3" key="1">
    <citation type="journal article" date="2018" name="Nat. Ecol. Evol.">
        <title>Shark genomes provide insights into elasmobranch evolution and the origin of vertebrates.</title>
        <authorList>
            <person name="Hara Y"/>
            <person name="Yamaguchi K"/>
            <person name="Onimaru K"/>
            <person name="Kadota M"/>
            <person name="Koyanagi M"/>
            <person name="Keeley SD"/>
            <person name="Tatsumi K"/>
            <person name="Tanaka K"/>
            <person name="Motone F"/>
            <person name="Kageyama Y"/>
            <person name="Nozu R"/>
            <person name="Adachi N"/>
            <person name="Nishimura O"/>
            <person name="Nakagawa R"/>
            <person name="Tanegashima C"/>
            <person name="Kiyatake I"/>
            <person name="Matsumoto R"/>
            <person name="Murakumo K"/>
            <person name="Nishida K"/>
            <person name="Terakita A"/>
            <person name="Kuratani S"/>
            <person name="Sato K"/>
            <person name="Hyodo S Kuraku.S."/>
        </authorList>
    </citation>
    <scope>NUCLEOTIDE SEQUENCE [LARGE SCALE GENOMIC DNA]</scope>
</reference>
<protein>
    <submittedName>
        <fullName evidence="2">Uncharacterized protein</fullName>
    </submittedName>
</protein>
<feature type="non-terminal residue" evidence="2">
    <location>
        <position position="1"/>
    </location>
</feature>
<keyword evidence="3" id="KW-1185">Reference proteome</keyword>
<feature type="compositionally biased region" description="Basic and acidic residues" evidence="1">
    <location>
        <begin position="110"/>
        <end position="138"/>
    </location>
</feature>